<reference evidence="1" key="1">
    <citation type="submission" date="2018-05" db="EMBL/GenBank/DDBJ databases">
        <authorList>
            <person name="Lanie J.A."/>
            <person name="Ng W.-L."/>
            <person name="Kazmierczak K.M."/>
            <person name="Andrzejewski T.M."/>
            <person name="Davidsen T.M."/>
            <person name="Wayne K.J."/>
            <person name="Tettelin H."/>
            <person name="Glass J.I."/>
            <person name="Rusch D."/>
            <person name="Podicherti R."/>
            <person name="Tsui H.-C.T."/>
            <person name="Winkler M.E."/>
        </authorList>
    </citation>
    <scope>NUCLEOTIDE SEQUENCE</scope>
</reference>
<organism evidence="1">
    <name type="scientific">marine metagenome</name>
    <dbReference type="NCBI Taxonomy" id="408172"/>
    <lineage>
        <taxon>unclassified sequences</taxon>
        <taxon>metagenomes</taxon>
        <taxon>ecological metagenomes</taxon>
    </lineage>
</organism>
<sequence length="353" mass="38660">DEAAIPRLSPGESTNGVIEYYADEDSVIQIILDPNDRVYEEFEGADNEYSLYSSGEVIPNWDQDLDGLPDTLEIEGWDVIVIQSRSQFESVVTSLQLEEPALPPIAQRYVTSSIYSSDSDSDGLSDLQEFLASSDPWDADTDDDGLIDSEDPEPTIVELTAPTVELLSLVIGRPGYEHSSFSSGFGDYYTVQFRVSDPNLQSVLLEKVTYSLFSNEPSSTEILSLQPIDSESGLYQAVYKSPLIMGYEVNIRAADYFGNEVVAPIALEDSFGRDATAIIASFLLPFVETIAAPGLGIVMGAWASICDIWDGLVLLRELLLSGEIRGLIANLTIMAEDFITLLISDTWEAISSL</sequence>
<protein>
    <submittedName>
        <fullName evidence="1">Uncharacterized protein</fullName>
    </submittedName>
</protein>
<feature type="non-terminal residue" evidence="1">
    <location>
        <position position="353"/>
    </location>
</feature>
<dbReference type="AlphaFoldDB" id="A0A382IWI7"/>
<gene>
    <name evidence="1" type="ORF">METZ01_LOCUS256850</name>
</gene>
<feature type="non-terminal residue" evidence="1">
    <location>
        <position position="1"/>
    </location>
</feature>
<evidence type="ECO:0000313" key="1">
    <source>
        <dbReference type="EMBL" id="SVC03996.1"/>
    </source>
</evidence>
<accession>A0A382IWI7</accession>
<name>A0A382IWI7_9ZZZZ</name>
<dbReference type="EMBL" id="UINC01070108">
    <property type="protein sequence ID" value="SVC03996.1"/>
    <property type="molecule type" value="Genomic_DNA"/>
</dbReference>
<proteinExistence type="predicted"/>